<dbReference type="InterPro" id="IPR004175">
    <property type="entry name" value="RNA_CPDase"/>
</dbReference>
<keyword evidence="3" id="KW-1185">Reference proteome</keyword>
<evidence type="ECO:0000313" key="2">
    <source>
        <dbReference type="EMBL" id="NGN40426.1"/>
    </source>
</evidence>
<comment type="caution">
    <text evidence="2">The sequence shown here is derived from an EMBL/GenBank/DDBJ whole genome shotgun (WGS) entry which is preliminary data.</text>
</comment>
<dbReference type="SUPFAM" id="SSF55144">
    <property type="entry name" value="LigT-like"/>
    <property type="match status" value="1"/>
</dbReference>
<dbReference type="GO" id="GO:0008664">
    <property type="term" value="F:RNA 2',3'-cyclic 3'-phosphodiesterase activity"/>
    <property type="evidence" value="ECO:0007669"/>
    <property type="project" value="InterPro"/>
</dbReference>
<dbReference type="GO" id="GO:0016874">
    <property type="term" value="F:ligase activity"/>
    <property type="evidence" value="ECO:0007669"/>
    <property type="project" value="UniProtKB-KW"/>
</dbReference>
<dbReference type="PANTHER" id="PTHR35561:SF1">
    <property type="entry name" value="RNA 2',3'-CYCLIC PHOSPHODIESTERASE"/>
    <property type="match status" value="1"/>
</dbReference>
<dbReference type="EMBL" id="JAAKZG010000002">
    <property type="protein sequence ID" value="NGN40426.1"/>
    <property type="molecule type" value="Genomic_DNA"/>
</dbReference>
<dbReference type="GO" id="GO:0004113">
    <property type="term" value="F:2',3'-cyclic-nucleotide 3'-phosphodiesterase activity"/>
    <property type="evidence" value="ECO:0007669"/>
    <property type="project" value="InterPro"/>
</dbReference>
<dbReference type="AlphaFoldDB" id="A0A7C9V7C4"/>
<dbReference type="InterPro" id="IPR009097">
    <property type="entry name" value="Cyclic_Pdiesterase"/>
</dbReference>
<keyword evidence="1" id="KW-0378">Hydrolase</keyword>
<dbReference type="PANTHER" id="PTHR35561">
    <property type="entry name" value="RNA 2',3'-CYCLIC PHOSPHODIESTERASE"/>
    <property type="match status" value="1"/>
</dbReference>
<dbReference type="Gene3D" id="3.90.1140.10">
    <property type="entry name" value="Cyclic phosphodiesterase"/>
    <property type="match status" value="1"/>
</dbReference>
<sequence length="192" mass="21813">MQEQFAFMEENIPLRRLPDRVFFTFFLGGMAKALVEKIGNYIKSLYGISAQLRPPDHLHVSLQHVGDFPRLKSKYIWAACRAAEAVSSKPFTVSLDRALSFTGRPGRYPCVLCGGENPATFELHQRLAVAMRKYGLKAGFEFNPHMTLFYAPISVPLCPIKPISFEVDEFFLIHSKLGQTKYETLGRWPLRG</sequence>
<gene>
    <name evidence="2" type="ORF">G6N74_05065</name>
</gene>
<dbReference type="Proteomes" id="UP000481252">
    <property type="component" value="Unassembled WGS sequence"/>
</dbReference>
<accession>A0A7C9V7C4</accession>
<keyword evidence="2" id="KW-0436">Ligase</keyword>
<dbReference type="Pfam" id="PF13563">
    <property type="entry name" value="2_5_RNA_ligase2"/>
    <property type="match status" value="1"/>
</dbReference>
<dbReference type="RefSeq" id="WP_165115039.1">
    <property type="nucleotide sequence ID" value="NZ_JAAKZG010000002.1"/>
</dbReference>
<protein>
    <submittedName>
        <fullName evidence="2">2'-5' RNA ligase</fullName>
    </submittedName>
</protein>
<proteinExistence type="predicted"/>
<organism evidence="2 3">
    <name type="scientific">Mesorhizobium zhangyense</name>
    <dbReference type="NCBI Taxonomy" id="1776730"/>
    <lineage>
        <taxon>Bacteria</taxon>
        <taxon>Pseudomonadati</taxon>
        <taxon>Pseudomonadota</taxon>
        <taxon>Alphaproteobacteria</taxon>
        <taxon>Hyphomicrobiales</taxon>
        <taxon>Phyllobacteriaceae</taxon>
        <taxon>Mesorhizobium</taxon>
    </lineage>
</organism>
<reference evidence="2 3" key="1">
    <citation type="submission" date="2020-02" db="EMBL/GenBank/DDBJ databases">
        <title>Genome sequence of the type strain CGMCC 1.15528 of Mesorhizobium zhangyense.</title>
        <authorList>
            <person name="Gao J."/>
            <person name="Sun J."/>
        </authorList>
    </citation>
    <scope>NUCLEOTIDE SEQUENCE [LARGE SCALE GENOMIC DNA]</scope>
    <source>
        <strain evidence="2 3">CGMCC 1.15528</strain>
    </source>
</reference>
<name>A0A7C9V7C4_9HYPH</name>
<evidence type="ECO:0000256" key="1">
    <source>
        <dbReference type="ARBA" id="ARBA00022801"/>
    </source>
</evidence>
<evidence type="ECO:0000313" key="3">
    <source>
        <dbReference type="Proteomes" id="UP000481252"/>
    </source>
</evidence>